<dbReference type="SMART" id="SM00849">
    <property type="entry name" value="Lactamase_B"/>
    <property type="match status" value="1"/>
</dbReference>
<name>A0A087EE13_9BIFI</name>
<dbReference type="CDD" id="cd07729">
    <property type="entry name" value="AHL_lactonase_MBL-fold"/>
    <property type="match status" value="1"/>
</dbReference>
<evidence type="ECO:0000256" key="5">
    <source>
        <dbReference type="ARBA" id="ARBA00022833"/>
    </source>
</evidence>
<dbReference type="SUPFAM" id="SSF56281">
    <property type="entry name" value="Metallo-hydrolase/oxidoreductase"/>
    <property type="match status" value="1"/>
</dbReference>
<keyword evidence="3" id="KW-0479">Metal-binding</keyword>
<dbReference type="eggNOG" id="COG0491">
    <property type="taxonomic scope" value="Bacteria"/>
</dbReference>
<evidence type="ECO:0000256" key="2">
    <source>
        <dbReference type="ARBA" id="ARBA00007749"/>
    </source>
</evidence>
<comment type="cofactor">
    <cofactor evidence="1">
        <name>Zn(2+)</name>
        <dbReference type="ChEBI" id="CHEBI:29105"/>
    </cofactor>
</comment>
<dbReference type="RefSeq" id="WP_026642073.1">
    <property type="nucleotide sequence ID" value="NZ_JAXEUP010000023.1"/>
</dbReference>
<dbReference type="Proteomes" id="UP000029080">
    <property type="component" value="Unassembled WGS sequence"/>
</dbReference>
<organism evidence="6 7">
    <name type="scientific">Bifidobacterium tsurumiense</name>
    <dbReference type="NCBI Taxonomy" id="356829"/>
    <lineage>
        <taxon>Bacteria</taxon>
        <taxon>Bacillati</taxon>
        <taxon>Actinomycetota</taxon>
        <taxon>Actinomycetes</taxon>
        <taxon>Bifidobacteriales</taxon>
        <taxon>Bifidobacteriaceae</taxon>
        <taxon>Bifidobacterium</taxon>
    </lineage>
</organism>
<dbReference type="Gene3D" id="3.60.15.10">
    <property type="entry name" value="Ribonuclease Z/Hydroxyacylglutathione hydrolase-like"/>
    <property type="match status" value="1"/>
</dbReference>
<dbReference type="Pfam" id="PF00753">
    <property type="entry name" value="Lactamase_B"/>
    <property type="match status" value="1"/>
</dbReference>
<evidence type="ECO:0000256" key="1">
    <source>
        <dbReference type="ARBA" id="ARBA00001947"/>
    </source>
</evidence>
<evidence type="ECO:0000256" key="4">
    <source>
        <dbReference type="ARBA" id="ARBA00022801"/>
    </source>
</evidence>
<evidence type="ECO:0000313" key="6">
    <source>
        <dbReference type="EMBL" id="KFJ06014.1"/>
    </source>
</evidence>
<proteinExistence type="inferred from homology"/>
<dbReference type="GO" id="GO:0046872">
    <property type="term" value="F:metal ion binding"/>
    <property type="evidence" value="ECO:0007669"/>
    <property type="project" value="UniProtKB-KW"/>
</dbReference>
<gene>
    <name evidence="6" type="ORF">BITS_1160</name>
</gene>
<reference evidence="6 7" key="1">
    <citation type="submission" date="2014-03" db="EMBL/GenBank/DDBJ databases">
        <title>Genomics of Bifidobacteria.</title>
        <authorList>
            <person name="Ventura M."/>
            <person name="Milani C."/>
            <person name="Lugli G.A."/>
        </authorList>
    </citation>
    <scope>NUCLEOTIDE SEQUENCE [LARGE SCALE GENOMIC DNA]</scope>
    <source>
        <strain evidence="6 7">JCM 13495</strain>
    </source>
</reference>
<dbReference type="GO" id="GO:0016787">
    <property type="term" value="F:hydrolase activity"/>
    <property type="evidence" value="ECO:0007669"/>
    <property type="project" value="UniProtKB-KW"/>
</dbReference>
<sequence length="286" mass="32310">MSVSVSILQTGTIRIRPSHRHQSANKPVLLRRAKAIFGDRRWTQPLPINTYLIEHPEGPILFDTGESPKASDHRGLPWWHPFFQMDVDINVKPEEAIGALLKQRNLSPEDLQAVVVSHLHHDHGDGPEDLSRARILVAQEHWDFYRKRFRATIEGAAPQYWPDHFHPELLQLSGPALGPWEKTYPITKDGRVVGVPTPGHVPGHMSVVVFADEAAYFLGGDVTYDQRLLDMEETDGVNSNSHLAIEQLRKIKTFAMQKPVVLLPAHDPNAAKRLVNNEVYRPSSLK</sequence>
<keyword evidence="4" id="KW-0378">Hydrolase</keyword>
<dbReference type="PANTHER" id="PTHR42978">
    <property type="entry name" value="QUORUM-QUENCHING LACTONASE YTNP-RELATED-RELATED"/>
    <property type="match status" value="1"/>
</dbReference>
<evidence type="ECO:0000313" key="7">
    <source>
        <dbReference type="Proteomes" id="UP000029080"/>
    </source>
</evidence>
<evidence type="ECO:0000256" key="3">
    <source>
        <dbReference type="ARBA" id="ARBA00022723"/>
    </source>
</evidence>
<keyword evidence="7" id="KW-1185">Reference proteome</keyword>
<dbReference type="PANTHER" id="PTHR42978:SF2">
    <property type="entry name" value="102 KBASES UNSTABLE REGION: FROM 1 TO 119443"/>
    <property type="match status" value="1"/>
</dbReference>
<accession>A0A087EE13</accession>
<keyword evidence="5" id="KW-0862">Zinc</keyword>
<dbReference type="STRING" id="356829.BITS_1160"/>
<dbReference type="InterPro" id="IPR051013">
    <property type="entry name" value="MBL_superfamily_lactonases"/>
</dbReference>
<dbReference type="EMBL" id="JGZU01000011">
    <property type="protein sequence ID" value="KFJ06014.1"/>
    <property type="molecule type" value="Genomic_DNA"/>
</dbReference>
<dbReference type="InterPro" id="IPR001279">
    <property type="entry name" value="Metallo-B-lactamas"/>
</dbReference>
<dbReference type="OrthoDB" id="3196337at2"/>
<protein>
    <submittedName>
        <fullName evidence="6">Beta-lactamase-like protein</fullName>
    </submittedName>
</protein>
<dbReference type="AlphaFoldDB" id="A0A087EE13"/>
<comment type="similarity">
    <text evidence="2">Belongs to the metallo-beta-lactamase superfamily.</text>
</comment>
<comment type="caution">
    <text evidence="6">The sequence shown here is derived from an EMBL/GenBank/DDBJ whole genome shotgun (WGS) entry which is preliminary data.</text>
</comment>
<dbReference type="InterPro" id="IPR036866">
    <property type="entry name" value="RibonucZ/Hydroxyglut_hydro"/>
</dbReference>